<dbReference type="InterPro" id="IPR005134">
    <property type="entry name" value="UPF0114"/>
</dbReference>
<dbReference type="PANTHER" id="PTHR38596:SF1">
    <property type="entry name" value="UPF0114 PROTEIN YQHA"/>
    <property type="match status" value="1"/>
</dbReference>
<comment type="similarity">
    <text evidence="2 7">Belongs to the UPF0114 family.</text>
</comment>
<dbReference type="AlphaFoldDB" id="A0A849IFK9"/>
<accession>A0A849IFK9</accession>
<dbReference type="Pfam" id="PF03350">
    <property type="entry name" value="UPF0114"/>
    <property type="match status" value="1"/>
</dbReference>
<evidence type="ECO:0000313" key="9">
    <source>
        <dbReference type="Proteomes" id="UP000564885"/>
    </source>
</evidence>
<dbReference type="PANTHER" id="PTHR38596">
    <property type="entry name" value="UPF0114 PROTEIN YQHA"/>
    <property type="match status" value="1"/>
</dbReference>
<organism evidence="8 9">
    <name type="scientific">Enterovirga aerilata</name>
    <dbReference type="NCBI Taxonomy" id="2730920"/>
    <lineage>
        <taxon>Bacteria</taxon>
        <taxon>Pseudomonadati</taxon>
        <taxon>Pseudomonadota</taxon>
        <taxon>Alphaproteobacteria</taxon>
        <taxon>Hyphomicrobiales</taxon>
        <taxon>Methylobacteriaceae</taxon>
        <taxon>Enterovirga</taxon>
    </lineage>
</organism>
<evidence type="ECO:0000256" key="5">
    <source>
        <dbReference type="ARBA" id="ARBA00022989"/>
    </source>
</evidence>
<keyword evidence="4 7" id="KW-0812">Transmembrane</keyword>
<dbReference type="InterPro" id="IPR020761">
    <property type="entry name" value="UPF0114_bac"/>
</dbReference>
<dbReference type="HAMAP" id="MF_00143">
    <property type="entry name" value="UPF0114"/>
    <property type="match status" value="1"/>
</dbReference>
<keyword evidence="5 7" id="KW-1133">Transmembrane helix</keyword>
<protein>
    <recommendedName>
        <fullName evidence="7">UPF0114 protein HJG44_22980</fullName>
    </recommendedName>
</protein>
<proteinExistence type="inferred from homology"/>
<evidence type="ECO:0000256" key="4">
    <source>
        <dbReference type="ARBA" id="ARBA00022692"/>
    </source>
</evidence>
<comment type="caution">
    <text evidence="8">The sequence shown here is derived from an EMBL/GenBank/DDBJ whole genome shotgun (WGS) entry which is preliminary data.</text>
</comment>
<evidence type="ECO:0000256" key="6">
    <source>
        <dbReference type="ARBA" id="ARBA00023136"/>
    </source>
</evidence>
<evidence type="ECO:0000313" key="8">
    <source>
        <dbReference type="EMBL" id="NNM75229.1"/>
    </source>
</evidence>
<dbReference type="Proteomes" id="UP000564885">
    <property type="component" value="Unassembled WGS sequence"/>
</dbReference>
<keyword evidence="6 7" id="KW-0472">Membrane</keyword>
<sequence>MDEAVQERNGRGPLAERVVETVIFSSRWLLAPFYVGLVVALVVLLLKFLQELVHFVAHPFRATEADIILGVLTLVDLTFTGSLVVIVVFSGYENFVSKIDMAQTRDWPEWMSKIDFTGLKLKLMSSIVAISAIQLLKIFMDLKNISDREVAWYVGLHVVFVISGLVFALTDRLGEGGHGKAQPGAPPQPHL</sequence>
<evidence type="ECO:0000256" key="1">
    <source>
        <dbReference type="ARBA" id="ARBA00004651"/>
    </source>
</evidence>
<feature type="transmembrane region" description="Helical" evidence="7">
    <location>
        <begin position="151"/>
        <end position="170"/>
    </location>
</feature>
<comment type="subcellular location">
    <subcellularLocation>
        <location evidence="1 7">Cell membrane</location>
        <topology evidence="1 7">Multi-pass membrane protein</topology>
    </subcellularLocation>
</comment>
<keyword evidence="3 7" id="KW-1003">Cell membrane</keyword>
<name>A0A849IFK9_9HYPH</name>
<gene>
    <name evidence="8" type="ORF">HJG44_22980</name>
</gene>
<evidence type="ECO:0000256" key="2">
    <source>
        <dbReference type="ARBA" id="ARBA00005774"/>
    </source>
</evidence>
<keyword evidence="9" id="KW-1185">Reference proteome</keyword>
<reference evidence="8 9" key="1">
    <citation type="submission" date="2020-04" db="EMBL/GenBank/DDBJ databases">
        <title>Enterovirga sp. isolate from soil.</title>
        <authorList>
            <person name="Chea S."/>
            <person name="Kim D.-U."/>
        </authorList>
    </citation>
    <scope>NUCLEOTIDE SEQUENCE [LARGE SCALE GENOMIC DNA]</scope>
    <source>
        <strain evidence="8 9">DB1703</strain>
    </source>
</reference>
<evidence type="ECO:0000256" key="7">
    <source>
        <dbReference type="HAMAP-Rule" id="MF_00143"/>
    </source>
</evidence>
<feature type="transmembrane region" description="Helical" evidence="7">
    <location>
        <begin position="67"/>
        <end position="92"/>
    </location>
</feature>
<feature type="transmembrane region" description="Helical" evidence="7">
    <location>
        <begin position="28"/>
        <end position="46"/>
    </location>
</feature>
<dbReference type="GO" id="GO:0005886">
    <property type="term" value="C:plasma membrane"/>
    <property type="evidence" value="ECO:0007669"/>
    <property type="project" value="UniProtKB-SubCell"/>
</dbReference>
<evidence type="ECO:0000256" key="3">
    <source>
        <dbReference type="ARBA" id="ARBA00022475"/>
    </source>
</evidence>
<dbReference type="EMBL" id="JABEPP010000007">
    <property type="protein sequence ID" value="NNM75229.1"/>
    <property type="molecule type" value="Genomic_DNA"/>
</dbReference>
<dbReference type="NCBIfam" id="TIGR00645">
    <property type="entry name" value="HI0507"/>
    <property type="match status" value="1"/>
</dbReference>